<proteinExistence type="predicted"/>
<dbReference type="Pfam" id="PF12867">
    <property type="entry name" value="DinB_2"/>
    <property type="match status" value="1"/>
</dbReference>
<dbReference type="Proteomes" id="UP000184233">
    <property type="component" value="Unassembled WGS sequence"/>
</dbReference>
<accession>A0A1M3KV24</accession>
<dbReference type="SUPFAM" id="SSF109854">
    <property type="entry name" value="DinB/YfiT-like putative metalloenzymes"/>
    <property type="match status" value="1"/>
</dbReference>
<dbReference type="EMBL" id="MKVH01000025">
    <property type="protein sequence ID" value="OJX56224.1"/>
    <property type="molecule type" value="Genomic_DNA"/>
</dbReference>
<name>A0A1M3KV24_9BACT</name>
<dbReference type="AlphaFoldDB" id="A0A1M3KV24"/>
<dbReference type="STRING" id="1895771.BGO89_12850"/>
<evidence type="ECO:0000313" key="3">
    <source>
        <dbReference type="Proteomes" id="UP000184233"/>
    </source>
</evidence>
<dbReference type="InterPro" id="IPR034660">
    <property type="entry name" value="DinB/YfiT-like"/>
</dbReference>
<evidence type="ECO:0000259" key="1">
    <source>
        <dbReference type="Pfam" id="PF12867"/>
    </source>
</evidence>
<gene>
    <name evidence="2" type="ORF">BGO89_12850</name>
</gene>
<dbReference type="Gene3D" id="1.20.120.450">
    <property type="entry name" value="dinb family like domain"/>
    <property type="match status" value="1"/>
</dbReference>
<comment type="caution">
    <text evidence="2">The sequence shown here is derived from an EMBL/GenBank/DDBJ whole genome shotgun (WGS) entry which is preliminary data.</text>
</comment>
<evidence type="ECO:0000313" key="2">
    <source>
        <dbReference type="EMBL" id="OJX56224.1"/>
    </source>
</evidence>
<protein>
    <recommendedName>
        <fullName evidence="1">DinB-like domain-containing protein</fullName>
    </recommendedName>
</protein>
<organism evidence="2 3">
    <name type="scientific">Candidatus Kapaibacterium thiocyanatum</name>
    <dbReference type="NCBI Taxonomy" id="1895771"/>
    <lineage>
        <taxon>Bacteria</taxon>
        <taxon>Pseudomonadati</taxon>
        <taxon>Candidatus Kapaibacteriota</taxon>
        <taxon>Candidatus Kapaibacteriia</taxon>
        <taxon>Candidatus Kapaibacteriales</taxon>
        <taxon>Candidatus Kapaibacteriaceae</taxon>
        <taxon>Candidatus Kapaibacterium</taxon>
    </lineage>
</organism>
<reference evidence="2 3" key="1">
    <citation type="submission" date="2016-09" db="EMBL/GenBank/DDBJ databases">
        <title>Genome-resolved meta-omics ties microbial dynamics to process performance in biotechnology for thiocyanate degradation.</title>
        <authorList>
            <person name="Kantor R.S."/>
            <person name="Huddy R.J."/>
            <person name="Iyer R."/>
            <person name="Thomas B.C."/>
            <person name="Brown C.T."/>
            <person name="Anantharaman K."/>
            <person name="Tringe S."/>
            <person name="Hettich R.L."/>
            <person name="Harrison S.T."/>
            <person name="Banfield J.F."/>
        </authorList>
    </citation>
    <scope>NUCLEOTIDE SEQUENCE [LARGE SCALE GENOMIC DNA]</scope>
    <source>
        <strain evidence="2">59-99</strain>
    </source>
</reference>
<dbReference type="InterPro" id="IPR024775">
    <property type="entry name" value="DinB-like"/>
</dbReference>
<feature type="domain" description="DinB-like" evidence="1">
    <location>
        <begin position="37"/>
        <end position="165"/>
    </location>
</feature>
<sequence>MSMKPLAHEYAGYYDQYIDRVGDDANILTVLADQIGTLEAFTSTIDDDKARYRYADGKWSIKELFGHLMDSERIFGYRALCIARGETQPLPGFDEETYVANAIFDERKLGDIIAEMTILRKANLLLFASLAEQDVVRQGIANGKPVTPRALMWILAGHTEHHLGVLKERYL</sequence>